<dbReference type="AlphaFoldDB" id="A0A2S7WQT1"/>
<dbReference type="OrthoDB" id="1425020at2"/>
<organism evidence="1 2">
    <name type="scientific">Polaribacter porphyrae</name>
    <dbReference type="NCBI Taxonomy" id="1137780"/>
    <lineage>
        <taxon>Bacteria</taxon>
        <taxon>Pseudomonadati</taxon>
        <taxon>Bacteroidota</taxon>
        <taxon>Flavobacteriia</taxon>
        <taxon>Flavobacteriales</taxon>
        <taxon>Flavobacteriaceae</taxon>
    </lineage>
</organism>
<gene>
    <name evidence="1" type="ORF">BTO18_10750</name>
</gene>
<sequence>MKLTKNIVLICFSLFILSCSGYGEKLQYNKTEVYYTNKVDKADAEKLGDFLISSGFAGENEKSIQLSKDDENGNYQFRMVTTKEAAESETYKAIFEIFATQISDSVFNKKPVDFHICNNIFKTLKVIPFKNDNTN</sequence>
<comment type="caution">
    <text evidence="1">The sequence shown here is derived from an EMBL/GenBank/DDBJ whole genome shotgun (WGS) entry which is preliminary data.</text>
</comment>
<accession>A0A2S7WQT1</accession>
<proteinExistence type="predicted"/>
<protein>
    <submittedName>
        <fullName evidence="1">Uncharacterized protein</fullName>
    </submittedName>
</protein>
<evidence type="ECO:0000313" key="2">
    <source>
        <dbReference type="Proteomes" id="UP000238882"/>
    </source>
</evidence>
<dbReference type="Proteomes" id="UP000238882">
    <property type="component" value="Unassembled WGS sequence"/>
</dbReference>
<keyword evidence="2" id="KW-1185">Reference proteome</keyword>
<evidence type="ECO:0000313" key="1">
    <source>
        <dbReference type="EMBL" id="PQJ79621.1"/>
    </source>
</evidence>
<name>A0A2S7WQT1_9FLAO</name>
<dbReference type="PROSITE" id="PS51257">
    <property type="entry name" value="PROKAR_LIPOPROTEIN"/>
    <property type="match status" value="1"/>
</dbReference>
<dbReference type="RefSeq" id="WP_105016215.1">
    <property type="nucleotide sequence ID" value="NZ_MSCN01000001.1"/>
</dbReference>
<reference evidence="1 2" key="1">
    <citation type="submission" date="2016-12" db="EMBL/GenBank/DDBJ databases">
        <title>Trade-off between light-utilization and light-protection in marine flavobacteria.</title>
        <authorList>
            <person name="Kumagai Y."/>
            <person name="Yoshizawa S."/>
            <person name="Kogure K."/>
            <person name="Iwasaki W."/>
        </authorList>
    </citation>
    <scope>NUCLEOTIDE SEQUENCE [LARGE SCALE GENOMIC DNA]</scope>
    <source>
        <strain evidence="1 2">NBRC 108759</strain>
    </source>
</reference>
<dbReference type="EMBL" id="MSCN01000001">
    <property type="protein sequence ID" value="PQJ79621.1"/>
    <property type="molecule type" value="Genomic_DNA"/>
</dbReference>